<feature type="compositionally biased region" description="Low complexity" evidence="5">
    <location>
        <begin position="190"/>
        <end position="211"/>
    </location>
</feature>
<feature type="region of interest" description="Disordered" evidence="5">
    <location>
        <begin position="397"/>
        <end position="505"/>
    </location>
</feature>
<dbReference type="InterPro" id="IPR001841">
    <property type="entry name" value="Znf_RING"/>
</dbReference>
<dbReference type="Pfam" id="PF13639">
    <property type="entry name" value="zf-RING_2"/>
    <property type="match status" value="1"/>
</dbReference>
<dbReference type="GO" id="GO:0044695">
    <property type="term" value="C:Dsc E3 ubiquitin ligase complex"/>
    <property type="evidence" value="ECO:0007669"/>
    <property type="project" value="TreeGrafter"/>
</dbReference>
<feature type="compositionally biased region" description="Polar residues" evidence="5">
    <location>
        <begin position="28"/>
        <end position="37"/>
    </location>
</feature>
<dbReference type="GO" id="GO:0012505">
    <property type="term" value="C:endomembrane system"/>
    <property type="evidence" value="ECO:0007669"/>
    <property type="project" value="TreeGrafter"/>
</dbReference>
<evidence type="ECO:0000256" key="3">
    <source>
        <dbReference type="ARBA" id="ARBA00022833"/>
    </source>
</evidence>
<dbReference type="Proteomes" id="UP001197093">
    <property type="component" value="Unassembled WGS sequence"/>
</dbReference>
<feature type="compositionally biased region" description="Polar residues" evidence="5">
    <location>
        <begin position="421"/>
        <end position="434"/>
    </location>
</feature>
<dbReference type="PROSITE" id="PS50089">
    <property type="entry name" value="ZF_RING_2"/>
    <property type="match status" value="1"/>
</dbReference>
<protein>
    <recommendedName>
        <fullName evidence="6">RING-type domain-containing protein</fullName>
    </recommendedName>
</protein>
<sequence length="505" mass="54912">MPWSFEGYHRSTAYPHSSIVLPMPPPLSNHSHPSRQGPSDQNQSNQSNPPNRSSRPANPNTPPLPMSSERSAPPPSGRGLTLPSLNPNANQSSTGLQATPPAMSNSRASDSPESSPTAQPPPSLLDRPSAFRFPDDPARPSNRGNGEGVPLAPTHAPQLPLPSEFPGMQYTLTDGFMVDRSNLPHGSGHPPSNLTPPSLSSRRQQLLARRLGQPEHDSDEDLGSSADEEEQMLRYLDEFGVNPTHLRSLVAEDHIRAAQVLRGQLPNKRVASKKALGQLQSVDLDSLSESERTCVICYNDFGQASPEGVIEAPLRLPKCQHVFGDHCIKKWFEESDSCPYCRDKVPSEVALAPSLRTYQNLFRMRRMPGGSSSLTPNDDSILRILAQQETREVARLRARQEGGPDNLSPRPFQPREHPGHASNSASQHDQSTPTPAVFRLGPSPPMQMTPHNPYYSSMPYGVPPPAPYSQQQPAMGSLTPPHFQNPTSSGNNGGPDPTGSEGQLQ</sequence>
<keyword evidence="8" id="KW-1185">Reference proteome</keyword>
<dbReference type="GO" id="GO:0061630">
    <property type="term" value="F:ubiquitin protein ligase activity"/>
    <property type="evidence" value="ECO:0007669"/>
    <property type="project" value="TreeGrafter"/>
</dbReference>
<dbReference type="Gene3D" id="3.30.40.10">
    <property type="entry name" value="Zinc/RING finger domain, C3HC4 (zinc finger)"/>
    <property type="match status" value="1"/>
</dbReference>
<evidence type="ECO:0000256" key="4">
    <source>
        <dbReference type="PROSITE-ProRule" id="PRU00175"/>
    </source>
</evidence>
<dbReference type="InterPro" id="IPR050731">
    <property type="entry name" value="HRD1_E3_ubiq-ligases"/>
</dbReference>
<dbReference type="InterPro" id="IPR013083">
    <property type="entry name" value="Znf_RING/FYVE/PHD"/>
</dbReference>
<evidence type="ECO:0000256" key="1">
    <source>
        <dbReference type="ARBA" id="ARBA00022723"/>
    </source>
</evidence>
<feature type="domain" description="RING-type" evidence="6">
    <location>
        <begin position="294"/>
        <end position="342"/>
    </location>
</feature>
<keyword evidence="3" id="KW-0862">Zinc</keyword>
<evidence type="ECO:0000313" key="8">
    <source>
        <dbReference type="Proteomes" id="UP001197093"/>
    </source>
</evidence>
<organism evidence="7 8">
    <name type="scientific">Staphylotrichum longicolle</name>
    <dbReference type="NCBI Taxonomy" id="669026"/>
    <lineage>
        <taxon>Eukaryota</taxon>
        <taxon>Fungi</taxon>
        <taxon>Dikarya</taxon>
        <taxon>Ascomycota</taxon>
        <taxon>Pezizomycotina</taxon>
        <taxon>Sordariomycetes</taxon>
        <taxon>Sordariomycetidae</taxon>
        <taxon>Sordariales</taxon>
        <taxon>Chaetomiaceae</taxon>
        <taxon>Staphylotrichum</taxon>
    </lineage>
</organism>
<name>A0AAD4F2Y1_9PEZI</name>
<evidence type="ECO:0000256" key="5">
    <source>
        <dbReference type="SAM" id="MobiDB-lite"/>
    </source>
</evidence>
<evidence type="ECO:0000256" key="2">
    <source>
        <dbReference type="ARBA" id="ARBA00022771"/>
    </source>
</evidence>
<dbReference type="GO" id="GO:0008270">
    <property type="term" value="F:zinc ion binding"/>
    <property type="evidence" value="ECO:0007669"/>
    <property type="project" value="UniProtKB-KW"/>
</dbReference>
<dbReference type="EMBL" id="JAHCVI010000001">
    <property type="protein sequence ID" value="KAG7292101.1"/>
    <property type="molecule type" value="Genomic_DNA"/>
</dbReference>
<gene>
    <name evidence="7" type="ORF">NEMBOFW57_002134</name>
</gene>
<dbReference type="SMART" id="SM00184">
    <property type="entry name" value="RING"/>
    <property type="match status" value="1"/>
</dbReference>
<proteinExistence type="predicted"/>
<dbReference type="PANTHER" id="PTHR22763:SF162">
    <property type="entry name" value="TRANSMEMBRANE E3 UBIQUITIN-PROTEIN LIGASE 1"/>
    <property type="match status" value="1"/>
</dbReference>
<accession>A0AAD4F2Y1</accession>
<dbReference type="SUPFAM" id="SSF57850">
    <property type="entry name" value="RING/U-box"/>
    <property type="match status" value="1"/>
</dbReference>
<dbReference type="AlphaFoldDB" id="A0AAD4F2Y1"/>
<feature type="region of interest" description="Disordered" evidence="5">
    <location>
        <begin position="16"/>
        <end position="226"/>
    </location>
</feature>
<dbReference type="PANTHER" id="PTHR22763">
    <property type="entry name" value="RING ZINC FINGER PROTEIN"/>
    <property type="match status" value="1"/>
</dbReference>
<keyword evidence="1" id="KW-0479">Metal-binding</keyword>
<dbReference type="GO" id="GO:0043161">
    <property type="term" value="P:proteasome-mediated ubiquitin-dependent protein catabolic process"/>
    <property type="evidence" value="ECO:0007669"/>
    <property type="project" value="TreeGrafter"/>
</dbReference>
<feature type="compositionally biased region" description="Polar residues" evidence="5">
    <location>
        <begin position="83"/>
        <end position="117"/>
    </location>
</feature>
<evidence type="ECO:0000259" key="6">
    <source>
        <dbReference type="PROSITE" id="PS50089"/>
    </source>
</evidence>
<evidence type="ECO:0000313" key="7">
    <source>
        <dbReference type="EMBL" id="KAG7292101.1"/>
    </source>
</evidence>
<keyword evidence="2 4" id="KW-0863">Zinc-finger</keyword>
<comment type="caution">
    <text evidence="7">The sequence shown here is derived from an EMBL/GenBank/DDBJ whole genome shotgun (WGS) entry which is preliminary data.</text>
</comment>
<reference evidence="7" key="1">
    <citation type="submission" date="2023-02" db="EMBL/GenBank/DDBJ databases">
        <authorList>
            <person name="Palmer J.M."/>
        </authorList>
    </citation>
    <scope>NUCLEOTIDE SEQUENCE</scope>
    <source>
        <strain evidence="7">FW57</strain>
    </source>
</reference>
<feature type="compositionally biased region" description="Acidic residues" evidence="5">
    <location>
        <begin position="217"/>
        <end position="226"/>
    </location>
</feature>
<feature type="compositionally biased region" description="Low complexity" evidence="5">
    <location>
        <begin position="38"/>
        <end position="58"/>
    </location>
</feature>